<dbReference type="GO" id="GO:0052927">
    <property type="term" value="F:CC tRNA cytidylyltransferase activity"/>
    <property type="evidence" value="ECO:0007669"/>
    <property type="project" value="TreeGrafter"/>
</dbReference>
<evidence type="ECO:0000313" key="5">
    <source>
        <dbReference type="Proteomes" id="UP001314263"/>
    </source>
</evidence>
<accession>A0AAV1IBJ0</accession>
<dbReference type="GO" id="GO:0001680">
    <property type="term" value="P:tRNA 3'-terminal CCA addition"/>
    <property type="evidence" value="ECO:0007669"/>
    <property type="project" value="TreeGrafter"/>
</dbReference>
<evidence type="ECO:0000256" key="3">
    <source>
        <dbReference type="SAM" id="SignalP"/>
    </source>
</evidence>
<protein>
    <submittedName>
        <fullName evidence="4">Uncharacterized protein</fullName>
    </submittedName>
</protein>
<feature type="region of interest" description="Disordered" evidence="2">
    <location>
        <begin position="130"/>
        <end position="152"/>
    </location>
</feature>
<dbReference type="AlphaFoldDB" id="A0AAV1IBJ0"/>
<organism evidence="4 5">
    <name type="scientific">Coccomyxa viridis</name>
    <dbReference type="NCBI Taxonomy" id="1274662"/>
    <lineage>
        <taxon>Eukaryota</taxon>
        <taxon>Viridiplantae</taxon>
        <taxon>Chlorophyta</taxon>
        <taxon>core chlorophytes</taxon>
        <taxon>Trebouxiophyceae</taxon>
        <taxon>Trebouxiophyceae incertae sedis</taxon>
        <taxon>Coccomyxaceae</taxon>
        <taxon>Coccomyxa</taxon>
    </lineage>
</organism>
<feature type="signal peptide" evidence="3">
    <location>
        <begin position="1"/>
        <end position="20"/>
    </location>
</feature>
<name>A0AAV1IBJ0_9CHLO</name>
<keyword evidence="5" id="KW-1185">Reference proteome</keyword>
<dbReference type="PANTHER" id="PTHR13734:SF5">
    <property type="entry name" value="CCA TRNA NUCLEOTIDYLTRANSFERASE, MITOCHONDRIAL"/>
    <property type="match status" value="1"/>
</dbReference>
<dbReference type="Proteomes" id="UP001314263">
    <property type="component" value="Unassembled WGS sequence"/>
</dbReference>
<sequence length="243" mass="26048">MTAEARRLTLLAALTLPLRACRDDAPLSAKQRLSAPAHIILNALKWKRRDAECVAVLHEAVPKLLQCCQQLQGAPGLSGGQTEDNEMLRVELGRTLRQLGKQGLVMPGLVLAPLLTLPEALPLGVDSAVAQEEATEASPPSPTPAVSSTPEAREEIFRTLHSAVEAFGLQNCWKAKPLLTGKEVMAMLGIQGKLVGKVLEQISDWQLAHPNASAPQCKEWLQASKDSVLAQAQAKVALEEQAA</sequence>
<dbReference type="EMBL" id="CAUYUE010000010">
    <property type="protein sequence ID" value="CAK0784472.1"/>
    <property type="molecule type" value="Genomic_DNA"/>
</dbReference>
<evidence type="ECO:0000313" key="4">
    <source>
        <dbReference type="EMBL" id="CAK0784472.1"/>
    </source>
</evidence>
<comment type="caution">
    <text evidence="4">The sequence shown here is derived from an EMBL/GenBank/DDBJ whole genome shotgun (WGS) entry which is preliminary data.</text>
</comment>
<evidence type="ECO:0000256" key="2">
    <source>
        <dbReference type="SAM" id="MobiDB-lite"/>
    </source>
</evidence>
<dbReference type="PANTHER" id="PTHR13734">
    <property type="entry name" value="TRNA-NUCLEOTIDYLTRANSFERASE"/>
    <property type="match status" value="1"/>
</dbReference>
<feature type="chain" id="PRO_5043516568" evidence="3">
    <location>
        <begin position="21"/>
        <end position="243"/>
    </location>
</feature>
<keyword evidence="1" id="KW-0694">RNA-binding</keyword>
<evidence type="ECO:0000256" key="1">
    <source>
        <dbReference type="ARBA" id="ARBA00022884"/>
    </source>
</evidence>
<dbReference type="GO" id="GO:0052929">
    <property type="term" value="F:ATP:3'-cytidine-cytidine-tRNA adenylyltransferase activity"/>
    <property type="evidence" value="ECO:0007669"/>
    <property type="project" value="TreeGrafter"/>
</dbReference>
<gene>
    <name evidence="4" type="ORF">CVIRNUC_007676</name>
</gene>
<reference evidence="4 5" key="1">
    <citation type="submission" date="2023-10" db="EMBL/GenBank/DDBJ databases">
        <authorList>
            <person name="Maclean D."/>
            <person name="Macfadyen A."/>
        </authorList>
    </citation>
    <scope>NUCLEOTIDE SEQUENCE [LARGE SCALE GENOMIC DNA]</scope>
</reference>
<dbReference type="SUPFAM" id="SSF81891">
    <property type="entry name" value="Poly A polymerase C-terminal region-like"/>
    <property type="match status" value="1"/>
</dbReference>
<keyword evidence="3" id="KW-0732">Signal</keyword>
<dbReference type="GO" id="GO:0003723">
    <property type="term" value="F:RNA binding"/>
    <property type="evidence" value="ECO:0007669"/>
    <property type="project" value="UniProtKB-KW"/>
</dbReference>
<proteinExistence type="predicted"/>